<comment type="caution">
    <text evidence="4">The sequence shown here is derived from an EMBL/GenBank/DDBJ whole genome shotgun (WGS) entry which is preliminary data.</text>
</comment>
<feature type="domain" description="CCHC-type" evidence="3">
    <location>
        <begin position="120"/>
        <end position="134"/>
    </location>
</feature>
<name>A0ABQ5CJH0_9ASTR</name>
<evidence type="ECO:0000313" key="4">
    <source>
        <dbReference type="EMBL" id="GJT26083.1"/>
    </source>
</evidence>
<dbReference type="InterPro" id="IPR036875">
    <property type="entry name" value="Znf_CCHC_sf"/>
</dbReference>
<dbReference type="InterPro" id="IPR001878">
    <property type="entry name" value="Znf_CCHC"/>
</dbReference>
<organism evidence="4 5">
    <name type="scientific">Tanacetum coccineum</name>
    <dbReference type="NCBI Taxonomy" id="301880"/>
    <lineage>
        <taxon>Eukaryota</taxon>
        <taxon>Viridiplantae</taxon>
        <taxon>Streptophyta</taxon>
        <taxon>Embryophyta</taxon>
        <taxon>Tracheophyta</taxon>
        <taxon>Spermatophyta</taxon>
        <taxon>Magnoliopsida</taxon>
        <taxon>eudicotyledons</taxon>
        <taxon>Gunneridae</taxon>
        <taxon>Pentapetalae</taxon>
        <taxon>asterids</taxon>
        <taxon>campanulids</taxon>
        <taxon>Asterales</taxon>
        <taxon>Asteraceae</taxon>
        <taxon>Asteroideae</taxon>
        <taxon>Anthemideae</taxon>
        <taxon>Anthemidinae</taxon>
        <taxon>Tanacetum</taxon>
    </lineage>
</organism>
<protein>
    <submittedName>
        <fullName evidence="4">Ribonuclease H-like domain-containing protein</fullName>
    </submittedName>
</protein>
<feature type="compositionally biased region" description="Basic and acidic residues" evidence="2">
    <location>
        <begin position="265"/>
        <end position="276"/>
    </location>
</feature>
<evidence type="ECO:0000259" key="3">
    <source>
        <dbReference type="PROSITE" id="PS50158"/>
    </source>
</evidence>
<sequence>MAFVSSPSSTNEVNTAYGVSTTNTQVSPASTHDSTASTQISTANLCDDTVYAFLVSQPNGSQLVHEDLEQIHEDDLEEMDLKWQLALLSMRTRRFFQKTGRKITINGSDTAGYDKSKVECFNCHKMRHFARECRGPRNQDSRNRNQDSFRRTVNVEETSSKSMLAIDGASFDWSYMADDEVPTNMALMAFSDSEIHNDKTCSKTCLKSFETLKTQLDDLRIEFNKSEFNLTNYKRGLASVEEQLVFYKKNEPEFEGYGPKTSKNVSEDTSNKVRESPDAPMVEKLVSDDKLEKKTIFTTVAKIEFVRPKQQENPVRKPVKYAEMYSFDHVQANCNYHQREMVVSRNNYTRVNYNYSTKKAHPSAHRNMAPRAVLMKTGLRPRNTARPVNTAHPKTTVYNARPMPNSAVVNAVRANQGHPQKEDQGYVDSGCSRHMTGNMSYLSDFKEFNGGYVTFGGGSKRGKITVVAGSSHDYIVTPLWKDDSLFDSFSKNASDAEPQPSSDIETKDDEGVNKDSGLDDQERPCKQHSVDEFYSLKAQSWMPKMCFLYGKIEEEVYVCQPPGFKDPNNPDKVYKVVKTLYGLHQALRAWLNNWIIDVSIHHPDRIIIIHILPLDLVAYSDSDYARASLDRKSTTGGYQFLGCRLISWQCKKKTMVSTSSTESEYVAAASCYGQKSEGSEGFHQIVDFLTISHIRYALTESPNVLCFSTNKQFWQTATASTLENGDMEITTTIDGKVKVVYEASI</sequence>
<dbReference type="PANTHER" id="PTHR11439:SF495">
    <property type="entry name" value="REVERSE TRANSCRIPTASE, RNA-DEPENDENT DNA POLYMERASE-RELATED"/>
    <property type="match status" value="1"/>
</dbReference>
<dbReference type="InterPro" id="IPR054722">
    <property type="entry name" value="PolX-like_BBD"/>
</dbReference>
<reference evidence="4" key="1">
    <citation type="journal article" date="2022" name="Int. J. Mol. Sci.">
        <title>Draft Genome of Tanacetum Coccineum: Genomic Comparison of Closely Related Tanacetum-Family Plants.</title>
        <authorList>
            <person name="Yamashiro T."/>
            <person name="Shiraishi A."/>
            <person name="Nakayama K."/>
            <person name="Satake H."/>
        </authorList>
    </citation>
    <scope>NUCLEOTIDE SEQUENCE</scope>
</reference>
<dbReference type="Pfam" id="PF22936">
    <property type="entry name" value="Pol_BBD"/>
    <property type="match status" value="1"/>
</dbReference>
<dbReference type="PROSITE" id="PS50158">
    <property type="entry name" value="ZF_CCHC"/>
    <property type="match status" value="1"/>
</dbReference>
<dbReference type="SUPFAM" id="SSF57756">
    <property type="entry name" value="Retrovirus zinc finger-like domains"/>
    <property type="match status" value="1"/>
</dbReference>
<evidence type="ECO:0000256" key="1">
    <source>
        <dbReference type="PROSITE-ProRule" id="PRU00047"/>
    </source>
</evidence>
<proteinExistence type="predicted"/>
<accession>A0ABQ5CJH0</accession>
<feature type="compositionally biased region" description="Basic and acidic residues" evidence="2">
    <location>
        <begin position="509"/>
        <end position="524"/>
    </location>
</feature>
<dbReference type="PANTHER" id="PTHR11439">
    <property type="entry name" value="GAG-POL-RELATED RETROTRANSPOSON"/>
    <property type="match status" value="1"/>
</dbReference>
<keyword evidence="1" id="KW-0862">Zinc</keyword>
<keyword evidence="1" id="KW-0863">Zinc-finger</keyword>
<reference evidence="4" key="2">
    <citation type="submission" date="2022-01" db="EMBL/GenBank/DDBJ databases">
        <authorList>
            <person name="Yamashiro T."/>
            <person name="Shiraishi A."/>
            <person name="Satake H."/>
            <person name="Nakayama K."/>
        </authorList>
    </citation>
    <scope>NUCLEOTIDE SEQUENCE</scope>
</reference>
<dbReference type="Proteomes" id="UP001151760">
    <property type="component" value="Unassembled WGS sequence"/>
</dbReference>
<dbReference type="EMBL" id="BQNB010014264">
    <property type="protein sequence ID" value="GJT26083.1"/>
    <property type="molecule type" value="Genomic_DNA"/>
</dbReference>
<evidence type="ECO:0000313" key="5">
    <source>
        <dbReference type="Proteomes" id="UP001151760"/>
    </source>
</evidence>
<dbReference type="SMART" id="SM00343">
    <property type="entry name" value="ZnF_C2HC"/>
    <property type="match status" value="1"/>
</dbReference>
<dbReference type="Pfam" id="PF07727">
    <property type="entry name" value="RVT_2"/>
    <property type="match status" value="1"/>
</dbReference>
<dbReference type="CDD" id="cd09272">
    <property type="entry name" value="RNase_HI_RT_Ty1"/>
    <property type="match status" value="1"/>
</dbReference>
<dbReference type="InterPro" id="IPR013103">
    <property type="entry name" value="RVT_2"/>
</dbReference>
<feature type="compositionally biased region" description="Polar residues" evidence="2">
    <location>
        <begin position="491"/>
        <end position="503"/>
    </location>
</feature>
<evidence type="ECO:0000256" key="2">
    <source>
        <dbReference type="SAM" id="MobiDB-lite"/>
    </source>
</evidence>
<keyword evidence="1" id="KW-0479">Metal-binding</keyword>
<gene>
    <name evidence="4" type="ORF">Tco_0906358</name>
</gene>
<feature type="region of interest" description="Disordered" evidence="2">
    <location>
        <begin position="491"/>
        <end position="524"/>
    </location>
</feature>
<feature type="region of interest" description="Disordered" evidence="2">
    <location>
        <begin position="257"/>
        <end position="276"/>
    </location>
</feature>
<keyword evidence="5" id="KW-1185">Reference proteome</keyword>
<dbReference type="Gene3D" id="4.10.60.10">
    <property type="entry name" value="Zinc finger, CCHC-type"/>
    <property type="match status" value="1"/>
</dbReference>